<feature type="domain" description="Fibronectin type-III" evidence="2">
    <location>
        <begin position="330"/>
        <end position="419"/>
    </location>
</feature>
<dbReference type="InterPro" id="IPR032812">
    <property type="entry name" value="SbsA_Ig"/>
</dbReference>
<dbReference type="EMBL" id="CP041969">
    <property type="protein sequence ID" value="QMV41377.1"/>
    <property type="molecule type" value="Genomic_DNA"/>
</dbReference>
<evidence type="ECO:0000256" key="1">
    <source>
        <dbReference type="ARBA" id="ARBA00022729"/>
    </source>
</evidence>
<organism evidence="3 4">
    <name type="scientific">Cohnella cholangitidis</name>
    <dbReference type="NCBI Taxonomy" id="2598458"/>
    <lineage>
        <taxon>Bacteria</taxon>
        <taxon>Bacillati</taxon>
        <taxon>Bacillota</taxon>
        <taxon>Bacilli</taxon>
        <taxon>Bacillales</taxon>
        <taxon>Paenibacillaceae</taxon>
        <taxon>Cohnella</taxon>
    </lineage>
</organism>
<reference evidence="3 4" key="1">
    <citation type="submission" date="2019-07" db="EMBL/GenBank/DDBJ databases">
        <authorList>
            <person name="Kim J.K."/>
            <person name="Cheong H.-M."/>
            <person name="Choi Y."/>
            <person name="Hwang K.J."/>
            <person name="Lee S."/>
            <person name="Choi C."/>
        </authorList>
    </citation>
    <scope>NUCLEOTIDE SEQUENCE [LARGE SCALE GENOMIC DNA]</scope>
    <source>
        <strain evidence="3 4">KS 22</strain>
    </source>
</reference>
<dbReference type="InterPro" id="IPR013783">
    <property type="entry name" value="Ig-like_fold"/>
</dbReference>
<dbReference type="InterPro" id="IPR003961">
    <property type="entry name" value="FN3_dom"/>
</dbReference>
<dbReference type="InterPro" id="IPR036116">
    <property type="entry name" value="FN3_sf"/>
</dbReference>
<proteinExistence type="predicted"/>
<feature type="domain" description="Fibronectin type-III" evidence="2">
    <location>
        <begin position="39"/>
        <end position="121"/>
    </location>
</feature>
<evidence type="ECO:0000313" key="4">
    <source>
        <dbReference type="Proteomes" id="UP000515679"/>
    </source>
</evidence>
<evidence type="ECO:0000313" key="3">
    <source>
        <dbReference type="EMBL" id="QMV41377.1"/>
    </source>
</evidence>
<dbReference type="Gene3D" id="2.60.40.10">
    <property type="entry name" value="Immunoglobulins"/>
    <property type="match status" value="4"/>
</dbReference>
<keyword evidence="1" id="KW-0732">Signal</keyword>
<dbReference type="Pfam" id="PF13205">
    <property type="entry name" value="Big_5"/>
    <property type="match status" value="2"/>
</dbReference>
<dbReference type="SMART" id="SM00060">
    <property type="entry name" value="FN3"/>
    <property type="match status" value="3"/>
</dbReference>
<name>A0A7G5BWP3_9BACL</name>
<feature type="domain" description="Fibronectin type-III" evidence="2">
    <location>
        <begin position="136"/>
        <end position="221"/>
    </location>
</feature>
<sequence length="1480" mass="157901">MDDSMVKKFALLLIVALLVQALHPLQLPQTASAAHSTGVAAPRNASASWTGKEIKVGWDKVSQSKGYRVFRSTKPDRDFQIIHATSSANNNEYRDTSVTMGELSVRYYYTVRSIGNGGTESPSTAAVSVVVPAIEKKPPSSIRTKISSANAVTLSWREANLAAGYKIYRSDSINGNYELIATVTSGAQIQYTDNSYVGLYLSKNRLAYYKVSTLYPSGSESARSLAEPVLLKAYKFPTPRVQLQDGKVQLKWQGNEYAQSYRIYRATASRGPYVLVGQAASGATTYIDNQGFALQTANARYYYAISAVDRSSNESIRSNTVSITVPKPPIGQPQSVSATFQINRSVKLSWSPVPSASGYYVYRQAVPSSGGNGGTPVRISGSSKVTGTAFLDDSFVNQAMNEDTNYSYFVSAVASNGKEGLLSDGATVLVRKPGPVNLLKNGSFEVYSEEGTSIEDWTLLNSSVSGGSIRAVQTPVASGQAAVRIVGSALPKGGMATVVQYIPVEPGRSYRLSGRINVEQLADAKIQFYVDYFNADGQWVGLMVKEYKETTTGYAAFDVEGAAPADAVRAAVFAIVRGNDNNGAGTLYVDDLLFTPNDDRTAPQFWYGNPSDGAAGVINQTLEISYDENIELTNPSGTDVQLINDGNAVSAKVSVQANKLLVKPNILLAPGTTYTIHVAANAVRDAAGNVQPQAYASSFTTFEGSTLENLLQNSGFESGALGTASAVQKWTTYYDSGVTLQKTLVAEPVTNGSKALKMHVSGLAEGSAGMLSQSVKVQSGNRFLMTAQVYAEQLTNAKFQWYVDFFDAGGQWVGAQLQDVVAPTEGYETVELSGDAPSNATRAMVFLIVRGTGADAEGTIYVDETSFLSYNVDTDAPVVQSVEPPTVGEGILSNSIIGVTFDEPIEAGDSFSDIRLQSLSGTVIQTTARIHSNELFIAPTAYLQPGTEYKAILPQGAVKDMSGNGLQAAYEYSFKVKSGIEILNNGDFEQSFAGWYDSVSEGGTSGNRLLIDGSSSGLIAQQIAATGLPQDGVSIVYQDVAVQASKTYDWGGRVHIAELRDAKFQLYVDFLNASGNVVATRIKELTQATGGYVYVDDRLTAPDGAVTARFSLVLRALAQGGGGSVIADTLSFMGEKEPDIVVPVASLIVNGGFEEGDDNTLPGWSVFSSVNTSVGSSVYSPNAGYTEYISKSSAAARNGQYALELSASGMDNDKLHSVYQDVALQAGKPYTFSGSLWANELENAQGQLFIDFFDANGNWITFRSSNVSAITDQYHQESISGITPAGTVRARVYVILRATGDNASGKLFADDLALTVSLDNIRNPDFERHNWGGAVADEWSESFFNATAPEFAVVPVEGANAGQAQKIAASQMGNGGYAWISQSNAVSGDSLYSLSGKIWATKLIGAKAQLYVDFFDANQVWVGSNSAEIGSATGDYTSLVVNGVTPGQATRAIVYCILKSEADNSVGELYVDDIHFNVFQ</sequence>
<dbReference type="SUPFAM" id="SSF49785">
    <property type="entry name" value="Galactose-binding domain-like"/>
    <property type="match status" value="3"/>
</dbReference>
<dbReference type="RefSeq" id="WP_182302737.1">
    <property type="nucleotide sequence ID" value="NZ_CP041969.1"/>
</dbReference>
<dbReference type="InterPro" id="IPR008979">
    <property type="entry name" value="Galactose-bd-like_sf"/>
</dbReference>
<dbReference type="KEGG" id="cchl:FPL14_09370"/>
<keyword evidence="4" id="KW-1185">Reference proteome</keyword>
<gene>
    <name evidence="3" type="ORF">FPL14_09370</name>
</gene>
<dbReference type="Gene3D" id="2.60.120.260">
    <property type="entry name" value="Galactose-binding domain-like"/>
    <property type="match status" value="5"/>
</dbReference>
<protein>
    <recommendedName>
        <fullName evidence="2">Fibronectin type-III domain-containing protein</fullName>
    </recommendedName>
</protein>
<accession>A0A7G5BWP3</accession>
<evidence type="ECO:0000259" key="2">
    <source>
        <dbReference type="SMART" id="SM00060"/>
    </source>
</evidence>
<dbReference type="SUPFAM" id="SSF49265">
    <property type="entry name" value="Fibronectin type III"/>
    <property type="match status" value="2"/>
</dbReference>
<dbReference type="Proteomes" id="UP000515679">
    <property type="component" value="Chromosome"/>
</dbReference>